<keyword evidence="2" id="KW-1185">Reference proteome</keyword>
<reference evidence="1 2" key="1">
    <citation type="journal article" date="2017" name="Int. J. Syst. Evol. Microbiol.">
        <title>Arachidicoccus ginsenosidivorans sp. nov., with ginsenoside-converting activity isolated from ginseng cultivating soil.</title>
        <authorList>
            <person name="Siddiqi M.Z."/>
            <person name="Aslam Z."/>
            <person name="Im W.T."/>
        </authorList>
    </citation>
    <scope>NUCLEOTIDE SEQUENCE [LARGE SCALE GENOMIC DNA]</scope>
    <source>
        <strain evidence="1 2">Gsoil 809</strain>
    </source>
</reference>
<dbReference type="AlphaFoldDB" id="A0A5B8VRX6"/>
<accession>A0A5B8VRX6</accession>
<proteinExistence type="predicted"/>
<dbReference type="RefSeq" id="WP_146784643.1">
    <property type="nucleotide sequence ID" value="NZ_CP042434.1"/>
</dbReference>
<name>A0A5B8VRX6_9BACT</name>
<dbReference type="KEGG" id="agi:FSB73_16475"/>
<dbReference type="Proteomes" id="UP000321291">
    <property type="component" value="Chromosome"/>
</dbReference>
<evidence type="ECO:0000313" key="2">
    <source>
        <dbReference type="Proteomes" id="UP000321291"/>
    </source>
</evidence>
<dbReference type="EMBL" id="CP042434">
    <property type="protein sequence ID" value="QEC73038.1"/>
    <property type="molecule type" value="Genomic_DNA"/>
</dbReference>
<organism evidence="1 2">
    <name type="scientific">Arachidicoccus ginsenosidivorans</name>
    <dbReference type="NCBI Taxonomy" id="496057"/>
    <lineage>
        <taxon>Bacteria</taxon>
        <taxon>Pseudomonadati</taxon>
        <taxon>Bacteroidota</taxon>
        <taxon>Chitinophagia</taxon>
        <taxon>Chitinophagales</taxon>
        <taxon>Chitinophagaceae</taxon>
        <taxon>Arachidicoccus</taxon>
    </lineage>
</organism>
<gene>
    <name evidence="1" type="ORF">FSB73_16475</name>
</gene>
<protein>
    <submittedName>
        <fullName evidence="1">Uncharacterized protein</fullName>
    </submittedName>
</protein>
<evidence type="ECO:0000313" key="1">
    <source>
        <dbReference type="EMBL" id="QEC73038.1"/>
    </source>
</evidence>
<sequence>MPESDGEGSTFQSYPRTGFIFSNRTSVEQTAVLGTELKSSSAFTFGSDLDSLLQKLDTVFIQVPVAFEADGKASLGTMTWPLVNNYTVLPLKKDPTRVVVAPFSKLTVTGEITEKVLKTNFMVTLREQNSDQQKRLKGSWSGTVPISEDLNYQVEDIK</sequence>